<gene>
    <name evidence="2" type="ORF">NDU88_001597</name>
</gene>
<reference evidence="2" key="1">
    <citation type="journal article" date="2022" name="bioRxiv">
        <title>Sequencing and chromosome-scale assembly of the giantPleurodeles waltlgenome.</title>
        <authorList>
            <person name="Brown T."/>
            <person name="Elewa A."/>
            <person name="Iarovenko S."/>
            <person name="Subramanian E."/>
            <person name="Araus A.J."/>
            <person name="Petzold A."/>
            <person name="Susuki M."/>
            <person name="Suzuki K.-i.T."/>
            <person name="Hayashi T."/>
            <person name="Toyoda A."/>
            <person name="Oliveira C."/>
            <person name="Osipova E."/>
            <person name="Leigh N.D."/>
            <person name="Simon A."/>
            <person name="Yun M.H."/>
        </authorList>
    </citation>
    <scope>NUCLEOTIDE SEQUENCE</scope>
    <source>
        <strain evidence="2">20211129_DDA</strain>
        <tissue evidence="2">Liver</tissue>
    </source>
</reference>
<evidence type="ECO:0000313" key="2">
    <source>
        <dbReference type="EMBL" id="KAJ1184795.1"/>
    </source>
</evidence>
<dbReference type="Proteomes" id="UP001066276">
    <property type="component" value="Chromosome 3_1"/>
</dbReference>
<dbReference type="EMBL" id="JANPWB010000005">
    <property type="protein sequence ID" value="KAJ1184795.1"/>
    <property type="molecule type" value="Genomic_DNA"/>
</dbReference>
<proteinExistence type="predicted"/>
<feature type="transmembrane region" description="Helical" evidence="1">
    <location>
        <begin position="7"/>
        <end position="25"/>
    </location>
</feature>
<dbReference type="AlphaFoldDB" id="A0AAV7U6W3"/>
<accession>A0AAV7U6W3</accession>
<evidence type="ECO:0000256" key="1">
    <source>
        <dbReference type="SAM" id="Phobius"/>
    </source>
</evidence>
<organism evidence="2 3">
    <name type="scientific">Pleurodeles waltl</name>
    <name type="common">Iberian ribbed newt</name>
    <dbReference type="NCBI Taxonomy" id="8319"/>
    <lineage>
        <taxon>Eukaryota</taxon>
        <taxon>Metazoa</taxon>
        <taxon>Chordata</taxon>
        <taxon>Craniata</taxon>
        <taxon>Vertebrata</taxon>
        <taxon>Euteleostomi</taxon>
        <taxon>Amphibia</taxon>
        <taxon>Batrachia</taxon>
        <taxon>Caudata</taxon>
        <taxon>Salamandroidea</taxon>
        <taxon>Salamandridae</taxon>
        <taxon>Pleurodelinae</taxon>
        <taxon>Pleurodeles</taxon>
    </lineage>
</organism>
<comment type="caution">
    <text evidence="2">The sequence shown here is derived from an EMBL/GenBank/DDBJ whole genome shotgun (WGS) entry which is preliminary data.</text>
</comment>
<evidence type="ECO:0008006" key="4">
    <source>
        <dbReference type="Google" id="ProtNLM"/>
    </source>
</evidence>
<keyword evidence="3" id="KW-1185">Reference proteome</keyword>
<sequence>MAPGWKGLVGWCLCMARMLMTLFFFCEVWRLIDSLGSGTVIWGGDFNVVLDPERDRESVTRPRHSAAAAALKTVMCGGRGRATKNDGRLIRELRVAANTGGAEMARKHTVHGDTRSDNRCAPVRCLETP</sequence>
<keyword evidence="1" id="KW-0812">Transmembrane</keyword>
<evidence type="ECO:0000313" key="3">
    <source>
        <dbReference type="Proteomes" id="UP001066276"/>
    </source>
</evidence>
<keyword evidence="1" id="KW-0472">Membrane</keyword>
<name>A0AAV7U6W3_PLEWA</name>
<protein>
    <recommendedName>
        <fullName evidence="4">Secreted protein</fullName>
    </recommendedName>
</protein>
<keyword evidence="1" id="KW-1133">Transmembrane helix</keyword>